<evidence type="ECO:0000313" key="2">
    <source>
        <dbReference type="EMBL" id="KAE8251522.1"/>
    </source>
</evidence>
<comment type="caution">
    <text evidence="2">The sequence shown here is derived from an EMBL/GenBank/DDBJ whole genome shotgun (WGS) entry which is preliminary data.</text>
</comment>
<dbReference type="GO" id="GO:0031416">
    <property type="term" value="C:NatB complex"/>
    <property type="evidence" value="ECO:0007669"/>
    <property type="project" value="TreeGrafter"/>
</dbReference>
<dbReference type="AlphaFoldDB" id="A0A177TVZ3"/>
<accession>A0A177TVZ3</accession>
<reference evidence="2" key="1">
    <citation type="submission" date="2016-04" db="EMBL/GenBank/DDBJ databases">
        <authorList>
            <person name="Nguyen H.D."/>
            <person name="Samba Siva P."/>
            <person name="Cullis J."/>
            <person name="Levesque C.A."/>
            <person name="Hambleton S."/>
        </authorList>
    </citation>
    <scope>NUCLEOTIDE SEQUENCE</scope>
    <source>
        <strain evidence="2">DAOMC 236416</strain>
    </source>
</reference>
<evidence type="ECO:0008006" key="4">
    <source>
        <dbReference type="Google" id="ProtNLM"/>
    </source>
</evidence>
<dbReference type="Proteomes" id="UP000077521">
    <property type="component" value="Unassembled WGS sequence"/>
</dbReference>
<dbReference type="Pfam" id="PF09797">
    <property type="entry name" value="NatB_MDM20"/>
    <property type="match status" value="1"/>
</dbReference>
<comment type="similarity">
    <text evidence="1">Belongs to the MDM20/NAA25 family.</text>
</comment>
<reference evidence="2" key="2">
    <citation type="journal article" date="2019" name="IMA Fungus">
        <title>Genome sequencing and comparison of five Tilletia species to identify candidate genes for the detection of regulated species infecting wheat.</title>
        <authorList>
            <person name="Nguyen H.D.T."/>
            <person name="Sultana T."/>
            <person name="Kesanakurti P."/>
            <person name="Hambleton S."/>
        </authorList>
    </citation>
    <scope>NUCLEOTIDE SEQUENCE</scope>
    <source>
        <strain evidence="2">DAOMC 236416</strain>
    </source>
</reference>
<dbReference type="Gene3D" id="1.25.40.1040">
    <property type="match status" value="1"/>
</dbReference>
<keyword evidence="3" id="KW-1185">Reference proteome</keyword>
<sequence length="894" mass="98293">MDDIDALIVRKERMNHLDIISERQCANIYRAFEVGNLSRAVTEADKLLKKQPSLHLAAAFKALALAQLHKKKEAGAVCDHLLGLKHVFSPVVVSPLSHALSSLGRDLDQINALEATSKAYPDDEQVADQCFSALIKARLYQRAQQTAQRMHKTFKKDLYFWWSIQAYELLASRQPRAQGAALALPLCERMISQQLKTKPLTGKSDELAHLYLTILHKAGKDKEALEILSPTSEIGAQLCKRSLALELLRRELWTIVGAWSQIRDEAKSKLNAGEKDWSYVYALCQSSAKLDEAAGALAGFPSLKEARQLLQERLNYDGFTRVGSLAYLETFAQQKLLSADKSLPIETQGIVRTAIEAHLDAFGNKTCGAGDVMPYLFGLLSSSELETLRTTFVDQFKVSEDRDSTAEELARQITSIRLLQAIEAKTQATPSFSAKDIAQKYMAGLPVGADLPDTEGQPADELGMMAAQRLLSESSQEDLANVIESAAFLLYTCQRSKKGYRLRVFLVKLLLQLGLFNKATDHWDYLKAAFIQHDTLGHLLLDRASLFGHIGGVDAAEVSERLRQARTVYTSNEKDTNEMIRVAFQNGTFSKIEEVVDFGHRVHRSLSRQIYRLEQAKLSLTGQDAQAQQSVANALVSVKSNVGAVLETLREGPLCDQRDFTVLPASHASQPHFRPDEHTLLGSMTSEADILADAGALAVASGVTLHERELEALRDYQGESKPLVVFALALHDFESGKAAAEHLNTALDEFIAERVEALGIAQLPWRALQSSALVLEAIHMVKMAQHRANEAKKSEVASALKALLDSAEPQLKKSAEALQAAAKRIGDVAQTSRERISEDDSVLSVISGAAAGATPSQREGATHLVGMFVENLVDKLDDSLSDAAREFKIRLGLK</sequence>
<dbReference type="InterPro" id="IPR019183">
    <property type="entry name" value="NAA25_NatB_aux_su"/>
</dbReference>
<dbReference type="SUPFAM" id="SSF48452">
    <property type="entry name" value="TPR-like"/>
    <property type="match status" value="1"/>
</dbReference>
<name>A0A177TVZ3_9BASI</name>
<dbReference type="PANTHER" id="PTHR22767:SF3">
    <property type="entry name" value="N-ALPHA-ACETYLTRANSFERASE 25, NATB AUXILIARY SUBUNIT"/>
    <property type="match status" value="1"/>
</dbReference>
<gene>
    <name evidence="2" type="ORF">A4X13_0g3969</name>
</gene>
<evidence type="ECO:0000256" key="1">
    <source>
        <dbReference type="ARBA" id="ARBA00006298"/>
    </source>
</evidence>
<dbReference type="EMBL" id="LWDF02000243">
    <property type="protein sequence ID" value="KAE8251522.1"/>
    <property type="molecule type" value="Genomic_DNA"/>
</dbReference>
<protein>
    <recommendedName>
        <fullName evidence="4">N-acetyltransferase B complex non catalytic subunit</fullName>
    </recommendedName>
</protein>
<evidence type="ECO:0000313" key="3">
    <source>
        <dbReference type="Proteomes" id="UP000077521"/>
    </source>
</evidence>
<dbReference type="PANTHER" id="PTHR22767">
    <property type="entry name" value="N-TERMINAL ACETYLTRANSFERASE-RELATED"/>
    <property type="match status" value="1"/>
</dbReference>
<organism evidence="2 3">
    <name type="scientific">Tilletia indica</name>
    <dbReference type="NCBI Taxonomy" id="43049"/>
    <lineage>
        <taxon>Eukaryota</taxon>
        <taxon>Fungi</taxon>
        <taxon>Dikarya</taxon>
        <taxon>Basidiomycota</taxon>
        <taxon>Ustilaginomycotina</taxon>
        <taxon>Exobasidiomycetes</taxon>
        <taxon>Tilletiales</taxon>
        <taxon>Tilletiaceae</taxon>
        <taxon>Tilletia</taxon>
    </lineage>
</organism>
<proteinExistence type="inferred from homology"/>
<dbReference type="InterPro" id="IPR011990">
    <property type="entry name" value="TPR-like_helical_dom_sf"/>
</dbReference>